<dbReference type="Proteomes" id="UP000682811">
    <property type="component" value="Unassembled WGS sequence"/>
</dbReference>
<evidence type="ECO:0000256" key="3">
    <source>
        <dbReference type="ARBA" id="ARBA00022692"/>
    </source>
</evidence>
<dbReference type="InterPro" id="IPR003740">
    <property type="entry name" value="YitT"/>
</dbReference>
<name>A0A919YAK8_9BACL</name>
<keyword evidence="8" id="KW-1185">Reference proteome</keyword>
<proteinExistence type="predicted"/>
<organism evidence="7 8">
    <name type="scientific">Paenibacillus azoreducens</name>
    <dbReference type="NCBI Taxonomy" id="116718"/>
    <lineage>
        <taxon>Bacteria</taxon>
        <taxon>Bacillati</taxon>
        <taxon>Bacillota</taxon>
        <taxon>Bacilli</taxon>
        <taxon>Bacillales</taxon>
        <taxon>Paenibacillaceae</taxon>
        <taxon>Paenibacillus</taxon>
    </lineage>
</organism>
<comment type="subcellular location">
    <subcellularLocation>
        <location evidence="1">Cell membrane</location>
        <topology evidence="1">Multi-pass membrane protein</topology>
    </subcellularLocation>
</comment>
<reference evidence="7 8" key="1">
    <citation type="submission" date="2021-03" db="EMBL/GenBank/DDBJ databases">
        <title>Antimicrobial resistance genes in bacteria isolated from Japanese honey, and their potential for conferring macrolide and lincosamide resistance in the American foulbrood pathogen Paenibacillus larvae.</title>
        <authorList>
            <person name="Okamoto M."/>
            <person name="Kumagai M."/>
            <person name="Kanamori H."/>
            <person name="Takamatsu D."/>
        </authorList>
    </citation>
    <scope>NUCLEOTIDE SEQUENCE [LARGE SCALE GENOMIC DNA]</scope>
    <source>
        <strain evidence="7 8">J34TS1</strain>
    </source>
</reference>
<keyword evidence="5 6" id="KW-0472">Membrane</keyword>
<dbReference type="PANTHER" id="PTHR33545">
    <property type="entry name" value="UPF0750 MEMBRANE PROTEIN YITT-RELATED"/>
    <property type="match status" value="1"/>
</dbReference>
<feature type="transmembrane region" description="Helical" evidence="6">
    <location>
        <begin position="68"/>
        <end position="86"/>
    </location>
</feature>
<keyword evidence="3 6" id="KW-0812">Transmembrane</keyword>
<feature type="transmembrane region" description="Helical" evidence="6">
    <location>
        <begin position="120"/>
        <end position="138"/>
    </location>
</feature>
<gene>
    <name evidence="7" type="ORF">J34TS1_02200</name>
</gene>
<evidence type="ECO:0000313" key="8">
    <source>
        <dbReference type="Proteomes" id="UP000682811"/>
    </source>
</evidence>
<evidence type="ECO:0000256" key="4">
    <source>
        <dbReference type="ARBA" id="ARBA00022989"/>
    </source>
</evidence>
<dbReference type="InterPro" id="IPR051461">
    <property type="entry name" value="UPF0750_membrane"/>
</dbReference>
<dbReference type="AlphaFoldDB" id="A0A919YAK8"/>
<dbReference type="EMBL" id="BORT01000001">
    <property type="protein sequence ID" value="GIO45455.1"/>
    <property type="molecule type" value="Genomic_DNA"/>
</dbReference>
<dbReference type="PANTHER" id="PTHR33545:SF3">
    <property type="entry name" value="UPF0750 MEMBRANE PROTEIN YQFU"/>
    <property type="match status" value="1"/>
</dbReference>
<evidence type="ECO:0000256" key="2">
    <source>
        <dbReference type="ARBA" id="ARBA00022475"/>
    </source>
</evidence>
<feature type="transmembrane region" description="Helical" evidence="6">
    <location>
        <begin position="166"/>
        <end position="188"/>
    </location>
</feature>
<evidence type="ECO:0000313" key="7">
    <source>
        <dbReference type="EMBL" id="GIO45455.1"/>
    </source>
</evidence>
<comment type="caution">
    <text evidence="7">The sequence shown here is derived from an EMBL/GenBank/DDBJ whole genome shotgun (WGS) entry which is preliminary data.</text>
</comment>
<feature type="transmembrane region" description="Helical" evidence="6">
    <location>
        <begin position="93"/>
        <end position="114"/>
    </location>
</feature>
<keyword evidence="2" id="KW-1003">Cell membrane</keyword>
<dbReference type="Pfam" id="PF02588">
    <property type="entry name" value="YitT_membrane"/>
    <property type="match status" value="1"/>
</dbReference>
<protein>
    <submittedName>
        <fullName evidence="7">Membrane protein</fullName>
    </submittedName>
</protein>
<dbReference type="RefSeq" id="WP_237099988.1">
    <property type="nucleotide sequence ID" value="NZ_AP025343.1"/>
</dbReference>
<evidence type="ECO:0000256" key="5">
    <source>
        <dbReference type="ARBA" id="ARBA00023136"/>
    </source>
</evidence>
<dbReference type="GO" id="GO:0005886">
    <property type="term" value="C:plasma membrane"/>
    <property type="evidence" value="ECO:0007669"/>
    <property type="project" value="UniProtKB-SubCell"/>
</dbReference>
<feature type="transmembrane region" description="Helical" evidence="6">
    <location>
        <begin position="194"/>
        <end position="213"/>
    </location>
</feature>
<accession>A0A919YAK8</accession>
<sequence>MNRMMNDAARPTKERMRFYSKGKMILQSVLGGIAASAGLELFLHPHELIAGGVTGISALVSFYTEKHFGVLLLLFNLPLLFLYSLLGRRPVLLNVLPGLLAFAGSAVLLTPLPAMSGEPVIAALAGGVCLGIGAGLAVKSGGLLDTLGLEENCQVRPIAFMRFNRIFLMKHLFLVCHGAVLICAGAAMGWERTLYSALACIAAYETSALILWGTRRSVCVTSSNLEEIRLEIKRRIQLDTETSFPNVDDRDIEHDGLRYTVHVLDIPRFKAVVKRMDPEAKVVFARRFEVGRKK</sequence>
<keyword evidence="4 6" id="KW-1133">Transmembrane helix</keyword>
<evidence type="ECO:0000256" key="1">
    <source>
        <dbReference type="ARBA" id="ARBA00004651"/>
    </source>
</evidence>
<evidence type="ECO:0000256" key="6">
    <source>
        <dbReference type="SAM" id="Phobius"/>
    </source>
</evidence>